<dbReference type="STRING" id="1758689.SGUI_2249"/>
<dbReference type="Gene3D" id="3.40.190.10">
    <property type="entry name" value="Periplasmic binding protein-like II"/>
    <property type="match status" value="2"/>
</dbReference>
<sequence length="468" mass="50296">MSAMTKESQMRRVRDVRSASAQGSRSKVVALTGAGALLLAGCGGGDEQTAGDTLTIAVVDNGDLDTLQEMSEAFLAEHPDVEIEWVREGENELRETVTTDVGTGAGRFDVATVGTYEAQVWADQELLTPLTDMPEGFDASAFIPEVADALSHEGTLQAAPFYGESTFTMYRTDLLDEVGVEMSDRPTWDDVVAAATAIDEQTDTAGVCVRGKPGWGENTAVVTAMAHSYGARWYDPDWSPELDSDAWRQASETYLALAGMAPEGVADAGYTENLALFQDGECGIWVDATTAAHFVTDPDTSSVAKDVGFAFAPGTDAGRASNWLWAWALAIPASSEQPELAKEFITWATSEGYAELVAQEQGWAAVPAGNRTDLYENPDYTEAAPFADLALESIQTSQIAEPTTQPVPYIGMQYVDVPAFQSLGNAVGEQYSTAIEGELSLDEVLERSQWVADETIEQTRLLAEQDQD</sequence>
<dbReference type="Pfam" id="PF01547">
    <property type="entry name" value="SBP_bac_1"/>
    <property type="match status" value="1"/>
</dbReference>
<dbReference type="PATRIC" id="fig|1758689.4.peg.2344"/>
<dbReference type="PANTHER" id="PTHR43649:SF12">
    <property type="entry name" value="DIACETYLCHITOBIOSE BINDING PROTEIN DASA"/>
    <property type="match status" value="1"/>
</dbReference>
<proteinExistence type="predicted"/>
<dbReference type="Proteomes" id="UP000092482">
    <property type="component" value="Chromosome"/>
</dbReference>
<name>A0A1B1NE66_9MICO</name>
<dbReference type="PANTHER" id="PTHR43649">
    <property type="entry name" value="ARABINOSE-BINDING PROTEIN-RELATED"/>
    <property type="match status" value="1"/>
</dbReference>
<gene>
    <name evidence="1" type="ORF">SGUI_2249</name>
</gene>
<evidence type="ECO:0000313" key="1">
    <source>
        <dbReference type="EMBL" id="ANS79645.1"/>
    </source>
</evidence>
<dbReference type="EMBL" id="CP014989">
    <property type="protein sequence ID" value="ANS79645.1"/>
    <property type="molecule type" value="Genomic_DNA"/>
</dbReference>
<dbReference type="CDD" id="cd13585">
    <property type="entry name" value="PBP2_TMBP_like"/>
    <property type="match status" value="1"/>
</dbReference>
<dbReference type="InterPro" id="IPR050490">
    <property type="entry name" value="Bact_solute-bd_prot1"/>
</dbReference>
<keyword evidence="2" id="KW-1185">Reference proteome</keyword>
<organism evidence="1 2">
    <name type="scientific">Serinicoccus hydrothermalis</name>
    <dbReference type="NCBI Taxonomy" id="1758689"/>
    <lineage>
        <taxon>Bacteria</taxon>
        <taxon>Bacillati</taxon>
        <taxon>Actinomycetota</taxon>
        <taxon>Actinomycetes</taxon>
        <taxon>Micrococcales</taxon>
        <taxon>Ornithinimicrobiaceae</taxon>
        <taxon>Serinicoccus</taxon>
    </lineage>
</organism>
<dbReference type="SUPFAM" id="SSF53850">
    <property type="entry name" value="Periplasmic binding protein-like II"/>
    <property type="match status" value="1"/>
</dbReference>
<dbReference type="InterPro" id="IPR006059">
    <property type="entry name" value="SBP"/>
</dbReference>
<accession>A0A1B1NE66</accession>
<protein>
    <submittedName>
        <fullName evidence="1">Various polyols ABC transporter, periplasmic substrate-binding protein</fullName>
    </submittedName>
</protein>
<reference evidence="1 2" key="1">
    <citation type="submission" date="2016-03" db="EMBL/GenBank/DDBJ databases">
        <title>Shallow-sea hydrothermal system.</title>
        <authorList>
            <person name="Tang K."/>
        </authorList>
    </citation>
    <scope>NUCLEOTIDE SEQUENCE [LARGE SCALE GENOMIC DNA]</scope>
    <source>
        <strain evidence="1 2">JLT9</strain>
    </source>
</reference>
<dbReference type="KEGG" id="serj:SGUI_2249"/>
<dbReference type="AlphaFoldDB" id="A0A1B1NE66"/>
<evidence type="ECO:0000313" key="2">
    <source>
        <dbReference type="Proteomes" id="UP000092482"/>
    </source>
</evidence>